<dbReference type="SUPFAM" id="SSF48576">
    <property type="entry name" value="Terpenoid synthases"/>
    <property type="match status" value="1"/>
</dbReference>
<keyword evidence="1" id="KW-0479">Metal-binding</keyword>
<dbReference type="RefSeq" id="WP_073226104.1">
    <property type="nucleotide sequence ID" value="NZ_FQUQ01000001.1"/>
</dbReference>
<accession>A0A1M4T9R6</accession>
<dbReference type="EC" id="4.2.3.-" evidence="1"/>
<dbReference type="Proteomes" id="UP000184287">
    <property type="component" value="Unassembled WGS sequence"/>
</dbReference>
<sequence>MTTEQFKEQYNSANYLPVDYYPWPNLINPHVEQMGKDMDSWIDNDYTFLTEKQREKYKRMRLQYCTARMVPNLSYEHVMPCNKFMLFYVVVDDQLEYAPIEEIERQCERLTAILKGDQPRPDENGMYLHASLIRDEYRAFMPEEWMERFIEDFYRTFKYGIGVETPYKAATRPPSLGLFKAIRQHSVLMYPYLCWGEIEPGLVLPKELAAHPIMQHIKNLMVRVIAWQNDFHSLPKEIAHKTEVFNLIPVLQLEHNISLLEACTEAFNIHNEELAEILALHKEYREFGIYQEHVDKYIHNFGLMIQGVNTFYLQDTMRYLVGGEGFAWPERENAEINAEITEKKD</sequence>
<keyword evidence="1" id="KW-0460">Magnesium</keyword>
<dbReference type="EMBL" id="FQUQ01000001">
    <property type="protein sequence ID" value="SHE41292.1"/>
    <property type="molecule type" value="Genomic_DNA"/>
</dbReference>
<dbReference type="PANTHER" id="PTHR35201">
    <property type="entry name" value="TERPENE SYNTHASE"/>
    <property type="match status" value="1"/>
</dbReference>
<dbReference type="STRING" id="288992.SAMN04488522_101131"/>
<evidence type="ECO:0000256" key="1">
    <source>
        <dbReference type="RuleBase" id="RU366034"/>
    </source>
</evidence>
<evidence type="ECO:0000313" key="3">
    <source>
        <dbReference type="Proteomes" id="UP000184287"/>
    </source>
</evidence>
<comment type="similarity">
    <text evidence="1">Belongs to the terpene synthase family.</text>
</comment>
<proteinExistence type="inferred from homology"/>
<evidence type="ECO:0000313" key="2">
    <source>
        <dbReference type="EMBL" id="SHE41292.1"/>
    </source>
</evidence>
<dbReference type="SFLD" id="SFLDG01020">
    <property type="entry name" value="Terpene_Cyclase_Like_2"/>
    <property type="match status" value="1"/>
</dbReference>
<dbReference type="InterPro" id="IPR008949">
    <property type="entry name" value="Isoprenoid_synthase_dom_sf"/>
</dbReference>
<name>A0A1M4T9R6_9SPHI</name>
<dbReference type="Gene3D" id="1.10.600.10">
    <property type="entry name" value="Farnesyl Diphosphate Synthase"/>
    <property type="match status" value="1"/>
</dbReference>
<keyword evidence="1" id="KW-0456">Lyase</keyword>
<keyword evidence="3" id="KW-1185">Reference proteome</keyword>
<reference evidence="3" key="1">
    <citation type="submission" date="2016-11" db="EMBL/GenBank/DDBJ databases">
        <authorList>
            <person name="Varghese N."/>
            <person name="Submissions S."/>
        </authorList>
    </citation>
    <scope>NUCLEOTIDE SEQUENCE [LARGE SCALE GENOMIC DNA]</scope>
    <source>
        <strain evidence="3">DSM 16990</strain>
    </source>
</reference>
<dbReference type="OrthoDB" id="1223397at2"/>
<organism evidence="2 3">
    <name type="scientific">Pedobacter caeni</name>
    <dbReference type="NCBI Taxonomy" id="288992"/>
    <lineage>
        <taxon>Bacteria</taxon>
        <taxon>Pseudomonadati</taxon>
        <taxon>Bacteroidota</taxon>
        <taxon>Sphingobacteriia</taxon>
        <taxon>Sphingobacteriales</taxon>
        <taxon>Sphingobacteriaceae</taxon>
        <taxon>Pedobacter</taxon>
    </lineage>
</organism>
<dbReference type="GO" id="GO:0010333">
    <property type="term" value="F:terpene synthase activity"/>
    <property type="evidence" value="ECO:0007669"/>
    <property type="project" value="InterPro"/>
</dbReference>
<dbReference type="GO" id="GO:0046872">
    <property type="term" value="F:metal ion binding"/>
    <property type="evidence" value="ECO:0007669"/>
    <property type="project" value="UniProtKB-KW"/>
</dbReference>
<dbReference type="Pfam" id="PF19086">
    <property type="entry name" value="Terpene_syn_C_2"/>
    <property type="match status" value="1"/>
</dbReference>
<gene>
    <name evidence="2" type="ORF">SAMN04488522_101131</name>
</gene>
<comment type="cofactor">
    <cofactor evidence="1">
        <name>Mg(2+)</name>
        <dbReference type="ChEBI" id="CHEBI:18420"/>
    </cofactor>
</comment>
<dbReference type="PANTHER" id="PTHR35201:SF4">
    <property type="entry name" value="BETA-PINACENE SYNTHASE-RELATED"/>
    <property type="match status" value="1"/>
</dbReference>
<dbReference type="InterPro" id="IPR034686">
    <property type="entry name" value="Terpene_cyclase-like_2"/>
</dbReference>
<protein>
    <recommendedName>
        <fullName evidence="1">Terpene synthase</fullName>
        <ecNumber evidence="1">4.2.3.-</ecNumber>
    </recommendedName>
</protein>
<dbReference type="AlphaFoldDB" id="A0A1M4T9R6"/>
<dbReference type="SFLD" id="SFLDS00005">
    <property type="entry name" value="Isoprenoid_Synthase_Type_I"/>
    <property type="match status" value="1"/>
</dbReference>